<dbReference type="Proteomes" id="UP000249447">
    <property type="component" value="Chromosome"/>
</dbReference>
<feature type="chain" id="PRO_5015895495" description="DUF1849 family protein" evidence="1">
    <location>
        <begin position="25"/>
        <end position="267"/>
    </location>
</feature>
<organism evidence="2 3">
    <name type="scientific">Marilutibacter maris</name>
    <dbReference type="NCBI Taxonomy" id="1605891"/>
    <lineage>
        <taxon>Bacteria</taxon>
        <taxon>Pseudomonadati</taxon>
        <taxon>Pseudomonadota</taxon>
        <taxon>Gammaproteobacteria</taxon>
        <taxon>Lysobacterales</taxon>
        <taxon>Lysobacteraceae</taxon>
        <taxon>Marilutibacter</taxon>
    </lineage>
</organism>
<dbReference type="EMBL" id="CP029843">
    <property type="protein sequence ID" value="AWV06687.1"/>
    <property type="molecule type" value="Genomic_DNA"/>
</dbReference>
<name>A0A2U9T646_9GAMM</name>
<evidence type="ECO:0000313" key="3">
    <source>
        <dbReference type="Proteomes" id="UP000249447"/>
    </source>
</evidence>
<keyword evidence="3" id="KW-1185">Reference proteome</keyword>
<sequence>MPSRRRHCLILLATTLAAAVVARAEPGFPANGVRHQEALAYARPDGALLYRESHWRYRRGGVAHRLVLYRCLGGDAFARKTVIERSARQAPDFDFLDSRDGYREGVRSDSRGRTVYLRSDARAPLRERRIEVPADAVIDAGFDAGIRANWERLREEDGLSLPFLLPSRMAFVPVRVSPGPTLQWRGLAAQRMTMRLDRWYGFAAPTMQLTYALEDRRLLEFAGIASIRDASGRHQDVRIAFPEPARPADTDALRRALETPLARQCGG</sequence>
<evidence type="ECO:0000256" key="1">
    <source>
        <dbReference type="SAM" id="SignalP"/>
    </source>
</evidence>
<keyword evidence="1" id="KW-0732">Signal</keyword>
<protein>
    <recommendedName>
        <fullName evidence="4">DUF1849 family protein</fullName>
    </recommendedName>
</protein>
<accession>A0A2U9T646</accession>
<gene>
    <name evidence="2" type="ORF">C9I47_0968</name>
</gene>
<dbReference type="AlphaFoldDB" id="A0A2U9T646"/>
<reference evidence="2 3" key="1">
    <citation type="submission" date="2018-05" db="EMBL/GenBank/DDBJ databases">
        <title>The complete genome of Lysobacter maris HZ9B, a marine bacterium antagonistic against terrestrial plant pathogens.</title>
        <authorList>
            <person name="Zhang X.-Q."/>
        </authorList>
    </citation>
    <scope>NUCLEOTIDE SEQUENCE [LARGE SCALE GENOMIC DNA]</scope>
    <source>
        <strain evidence="2 3">HZ9B</strain>
    </source>
</reference>
<evidence type="ECO:0008006" key="4">
    <source>
        <dbReference type="Google" id="ProtNLM"/>
    </source>
</evidence>
<proteinExistence type="predicted"/>
<dbReference type="KEGG" id="lmb:C9I47_0968"/>
<evidence type="ECO:0000313" key="2">
    <source>
        <dbReference type="EMBL" id="AWV06687.1"/>
    </source>
</evidence>
<feature type="signal peptide" evidence="1">
    <location>
        <begin position="1"/>
        <end position="24"/>
    </location>
</feature>